<evidence type="ECO:0000313" key="4">
    <source>
        <dbReference type="Proteomes" id="UP001642484"/>
    </source>
</evidence>
<keyword evidence="4" id="KW-1185">Reference proteome</keyword>
<keyword evidence="1" id="KW-1133">Transmembrane helix</keyword>
<evidence type="ECO:0000256" key="2">
    <source>
        <dbReference type="SAM" id="SignalP"/>
    </source>
</evidence>
<organism evidence="3 4">
    <name type="scientific">Durusdinium trenchii</name>
    <dbReference type="NCBI Taxonomy" id="1381693"/>
    <lineage>
        <taxon>Eukaryota</taxon>
        <taxon>Sar</taxon>
        <taxon>Alveolata</taxon>
        <taxon>Dinophyceae</taxon>
        <taxon>Suessiales</taxon>
        <taxon>Symbiodiniaceae</taxon>
        <taxon>Durusdinium</taxon>
    </lineage>
</organism>
<sequence length="1030" mass="113696">MWWPMFMFAWCLRVLGSRVQPSSSARVLSSSSRTRTNPKDICAKGIHMQLMTSLADQHAVNPNSDVDEEHHFILSRDLMVGEQESGWCADLVRSPPLWEDKNTEIWDPDMSEGLSFLYGRISVGCEESPEGKAILKIQQYSCREMVPFSTIWANDPAPSKRLEDQVPVSRFEYSEFTCSNPLQALPSLLHVGPIQVLSEVGSLEEATSACDGQESCQAVAIEGGQRFHLLNAFTCPLPPDGLAGAEFHTGDAVRLRLSASSAAETAELAVEGKVLEDWNLQDLESEVFVQFADRAEYVLPEHLVKEKEYATSWEVLQKVRKRKVFCESLLQHSSCDIYSKAMAEKLLDGATPSSCQEACSERMAAMPYLRSCCVLSDGICALTKGELFELEDEDRKKFTEWAGECYQEKCSLDPECAVGKGDVPAAGAHGQEIPEGTLLFDFAHPLSTPFTLDPSQGLIYHVAAKKNDRHVLDAMKDKNRLLRVVGHADSTAGHERRALGKLPKNLQELNPKASARLAREAEASRFGHAETDVGQVRKHLAKIQKNLQESCDRLSATVGRRFLAPNLVEAVASDACETHRSRHSMESCVVKAGCRAESPEESKHPDWMPFSPLEFSQLPYDLLAWQRPVPFCCASAYSLDERQERMARTLLEKADVKGVNLKRIEDRSVRASLKDSVATGTAALKKMLNHHVSNDEELDWLGQMVRTALDQFKSILSDLQETVDTESSNDLEISEDGTTFLQVCEHGDQITPSGKNATVVARWSPEHQAFLQIDPGNALKTVWNVIASVPGAVFRYGLKPLWNFVAKPLLRYGVSLVKWILEHPRAALFVAKFGVLVRDQLCEKVSWHIYGDPGVNAVGALAYASESAQKLTDYAKQTFSPAVLLTGLKEVLGSAPFMDSITEMGKFSFSLLLGWTGLASGGAAVALLGTLSSIVAQAGLEAGRRAMELMIYQEIAKEIPANLFDIMTKKCLYKREPVHQVTWNATQSEVMTAGKDAIQQVTQTVAAAGKTLTEQMSRWSSLLSSFKGSA</sequence>
<accession>A0ABP0PQJ9</accession>
<dbReference type="EMBL" id="CAXAMN010023539">
    <property type="protein sequence ID" value="CAK9078313.1"/>
    <property type="molecule type" value="Genomic_DNA"/>
</dbReference>
<keyword evidence="2" id="KW-0732">Signal</keyword>
<protein>
    <submittedName>
        <fullName evidence="3">Uncharacterized protein</fullName>
    </submittedName>
</protein>
<feature type="chain" id="PRO_5045078941" evidence="2">
    <location>
        <begin position="17"/>
        <end position="1030"/>
    </location>
</feature>
<comment type="caution">
    <text evidence="3">The sequence shown here is derived from an EMBL/GenBank/DDBJ whole genome shotgun (WGS) entry which is preliminary data.</text>
</comment>
<evidence type="ECO:0000313" key="3">
    <source>
        <dbReference type="EMBL" id="CAK9078313.1"/>
    </source>
</evidence>
<feature type="signal peptide" evidence="2">
    <location>
        <begin position="1"/>
        <end position="16"/>
    </location>
</feature>
<keyword evidence="1" id="KW-0472">Membrane</keyword>
<name>A0ABP0PQJ9_9DINO</name>
<keyword evidence="1" id="KW-0812">Transmembrane</keyword>
<evidence type="ECO:0000256" key="1">
    <source>
        <dbReference type="SAM" id="Phobius"/>
    </source>
</evidence>
<gene>
    <name evidence="3" type="ORF">CCMP2556_LOCUS38594</name>
</gene>
<proteinExistence type="predicted"/>
<dbReference type="Proteomes" id="UP001642484">
    <property type="component" value="Unassembled WGS sequence"/>
</dbReference>
<reference evidence="3 4" key="1">
    <citation type="submission" date="2024-02" db="EMBL/GenBank/DDBJ databases">
        <authorList>
            <person name="Chen Y."/>
            <person name="Shah S."/>
            <person name="Dougan E. K."/>
            <person name="Thang M."/>
            <person name="Chan C."/>
        </authorList>
    </citation>
    <scope>NUCLEOTIDE SEQUENCE [LARGE SCALE GENOMIC DNA]</scope>
</reference>
<feature type="transmembrane region" description="Helical" evidence="1">
    <location>
        <begin position="912"/>
        <end position="940"/>
    </location>
</feature>